<gene>
    <name evidence="6" type="ORF">HCR76_04875</name>
</gene>
<dbReference type="InterPro" id="IPR050194">
    <property type="entry name" value="Glycosyltransferase_grp1"/>
</dbReference>
<name>A0ABX6YKR3_9MICO</name>
<dbReference type="InterPro" id="IPR028098">
    <property type="entry name" value="Glyco_trans_4-like_N"/>
</dbReference>
<dbReference type="Proteomes" id="UP000662814">
    <property type="component" value="Chromosome"/>
</dbReference>
<evidence type="ECO:0000259" key="5">
    <source>
        <dbReference type="Pfam" id="PF13439"/>
    </source>
</evidence>
<keyword evidence="7" id="KW-1185">Reference proteome</keyword>
<dbReference type="PANTHER" id="PTHR45947">
    <property type="entry name" value="SULFOQUINOVOSYL TRANSFERASE SQD2"/>
    <property type="match status" value="1"/>
</dbReference>
<reference evidence="6 7" key="1">
    <citation type="submission" date="2020-12" db="EMBL/GenBank/DDBJ databases">
        <title>Microbacterium sp. HY060.</title>
        <authorList>
            <person name="Zhou J."/>
        </authorList>
    </citation>
    <scope>NUCLEOTIDE SEQUENCE [LARGE SCALE GENOMIC DNA]</scope>
    <source>
        <strain evidence="6 7">HY60</strain>
    </source>
</reference>
<evidence type="ECO:0000313" key="7">
    <source>
        <dbReference type="Proteomes" id="UP000662814"/>
    </source>
</evidence>
<evidence type="ECO:0000313" key="6">
    <source>
        <dbReference type="EMBL" id="QPZ39398.1"/>
    </source>
</evidence>
<dbReference type="PANTHER" id="PTHR45947:SF3">
    <property type="entry name" value="SULFOQUINOVOSYL TRANSFERASE SQD2"/>
    <property type="match status" value="1"/>
</dbReference>
<dbReference type="SUPFAM" id="SSF53756">
    <property type="entry name" value="UDP-Glycosyltransferase/glycogen phosphorylase"/>
    <property type="match status" value="1"/>
</dbReference>
<sequence length="388" mass="42500">MKRSEGALRIAITKGSLLIPPTYFAVQHAQRLSDEFDFSVFAGTTEITDASARHSLRIVDALDDVLPVSRRLSARHREIVSAAMPRVLRRKIAQWHPDVIHQHFGYASLPAVHAAKDSRARLLVTVHGGDAFSMLKTMSSRSLAGRPALARMQRHVSAAYRHADTILAVSDYIAGIAVQGGADARRVRVHYQGVDTEWFHPAEHESRQIPRLLFVGRLVETKGVRDLIEASTAIVKEQPHELDVVGGGPLLDELRAIAPSHVHVRGSQPRSAVKTYMQQADALVLPTRINNGAREAAGLVLVEAQACGTPVIAYDSGGTSEMVDDGVTGTLTREGDVGELADAVAQFLSLPEPTRRRMRDDARSFAVRSRSLDESCRQLSAIYTEEHQ</sequence>
<evidence type="ECO:0000256" key="3">
    <source>
        <dbReference type="ARBA" id="ARBA00022679"/>
    </source>
</evidence>
<dbReference type="EMBL" id="CP061169">
    <property type="protein sequence ID" value="QPZ39398.1"/>
    <property type="molecule type" value="Genomic_DNA"/>
</dbReference>
<dbReference type="Pfam" id="PF00534">
    <property type="entry name" value="Glycos_transf_1"/>
    <property type="match status" value="1"/>
</dbReference>
<protein>
    <recommendedName>
        <fullName evidence="1">D-inositol 3-phosphate glycosyltransferase</fullName>
    </recommendedName>
</protein>
<feature type="domain" description="Glycosyl transferase family 1" evidence="4">
    <location>
        <begin position="210"/>
        <end position="364"/>
    </location>
</feature>
<dbReference type="Pfam" id="PF13439">
    <property type="entry name" value="Glyco_transf_4"/>
    <property type="match status" value="1"/>
</dbReference>
<evidence type="ECO:0000256" key="2">
    <source>
        <dbReference type="ARBA" id="ARBA00022676"/>
    </source>
</evidence>
<evidence type="ECO:0000256" key="1">
    <source>
        <dbReference type="ARBA" id="ARBA00021292"/>
    </source>
</evidence>
<accession>A0ABX6YKR3</accession>
<dbReference type="RefSeq" id="WP_166988755.1">
    <property type="nucleotide sequence ID" value="NZ_CP061169.1"/>
</dbReference>
<keyword evidence="3" id="KW-0808">Transferase</keyword>
<keyword evidence="2" id="KW-0328">Glycosyltransferase</keyword>
<proteinExistence type="predicted"/>
<organism evidence="6 7">
    <name type="scientific">Paramicrobacterium chengjingii</name>
    <dbReference type="NCBI Taxonomy" id="2769067"/>
    <lineage>
        <taxon>Bacteria</taxon>
        <taxon>Bacillati</taxon>
        <taxon>Actinomycetota</taxon>
        <taxon>Actinomycetes</taxon>
        <taxon>Micrococcales</taxon>
        <taxon>Microbacteriaceae</taxon>
        <taxon>Paramicrobacterium</taxon>
    </lineage>
</organism>
<evidence type="ECO:0000259" key="4">
    <source>
        <dbReference type="Pfam" id="PF00534"/>
    </source>
</evidence>
<feature type="domain" description="Glycosyltransferase subfamily 4-like N-terminal" evidence="5">
    <location>
        <begin position="28"/>
        <end position="197"/>
    </location>
</feature>
<dbReference type="Gene3D" id="3.40.50.2000">
    <property type="entry name" value="Glycogen Phosphorylase B"/>
    <property type="match status" value="2"/>
</dbReference>
<dbReference type="InterPro" id="IPR001296">
    <property type="entry name" value="Glyco_trans_1"/>
</dbReference>